<proteinExistence type="predicted"/>
<accession>A0A7Z2NXU3</accession>
<keyword evidence="2" id="KW-1185">Reference proteome</keyword>
<name>A0A7Z2NXU3_9SPHN</name>
<evidence type="ECO:0000313" key="2">
    <source>
        <dbReference type="Proteomes" id="UP000464468"/>
    </source>
</evidence>
<reference evidence="1 2" key="1">
    <citation type="submission" date="2020-01" db="EMBL/GenBank/DDBJ databases">
        <title>Sphingomonas sp. C33 whole genome sequece.</title>
        <authorList>
            <person name="Park C."/>
        </authorList>
    </citation>
    <scope>NUCLEOTIDE SEQUENCE [LARGE SCALE GENOMIC DNA]</scope>
    <source>
        <strain evidence="1 2">C33</strain>
    </source>
</reference>
<evidence type="ECO:0000313" key="1">
    <source>
        <dbReference type="EMBL" id="QHL91791.1"/>
    </source>
</evidence>
<dbReference type="Pfam" id="PF09601">
    <property type="entry name" value="DUF2459"/>
    <property type="match status" value="1"/>
</dbReference>
<sequence length="200" mass="21458">MAAGFTALAYPALAALLGAVPVNPRWSPPDTGITVHVATNGVHSGIVLPASALGDLVRPGDLADPRRAGPLIWIGWGERHVYLGTPRWQDARPGPLIAAAFGSDATLIHVDHLTAPPPGARPLRLRPHEYRRLVAAIRRSFAPGRPRPLAGYGPADVFYPATGRYSLLFTCNGWTGAVLRDAGVRTGWWTPLSATVMQWR</sequence>
<dbReference type="InterPro" id="IPR011727">
    <property type="entry name" value="CHP02117"/>
</dbReference>
<dbReference type="Proteomes" id="UP000464468">
    <property type="component" value="Chromosome"/>
</dbReference>
<organism evidence="1 2">
    <name type="scientific">Sphingomonas changnyeongensis</name>
    <dbReference type="NCBI Taxonomy" id="2698679"/>
    <lineage>
        <taxon>Bacteria</taxon>
        <taxon>Pseudomonadati</taxon>
        <taxon>Pseudomonadota</taxon>
        <taxon>Alphaproteobacteria</taxon>
        <taxon>Sphingomonadales</taxon>
        <taxon>Sphingomonadaceae</taxon>
        <taxon>Sphingomonas</taxon>
    </lineage>
</organism>
<gene>
    <name evidence="1" type="ORF">GVO57_04760</name>
</gene>
<dbReference type="EMBL" id="CP047895">
    <property type="protein sequence ID" value="QHL91791.1"/>
    <property type="molecule type" value="Genomic_DNA"/>
</dbReference>
<dbReference type="AlphaFoldDB" id="A0A7Z2NXU3"/>
<protein>
    <submittedName>
        <fullName evidence="1">DUF2459 domain-containing protein</fullName>
    </submittedName>
</protein>
<dbReference type="KEGG" id="schy:GVO57_04760"/>